<comment type="similarity">
    <text evidence="1">Belongs to the LDH2/MDH2 oxidoreductase family.</text>
</comment>
<dbReference type="Pfam" id="PF02615">
    <property type="entry name" value="Ldh_2"/>
    <property type="match status" value="1"/>
</dbReference>
<dbReference type="InterPro" id="IPR043144">
    <property type="entry name" value="Mal/L-sulf/L-lact_DH-like_ah"/>
</dbReference>
<evidence type="ECO:0000313" key="4">
    <source>
        <dbReference type="Proteomes" id="UP000198607"/>
    </source>
</evidence>
<dbReference type="InterPro" id="IPR043143">
    <property type="entry name" value="Mal/L-sulf/L-lact_DH-like_NADP"/>
</dbReference>
<dbReference type="Gene3D" id="3.30.1370.60">
    <property type="entry name" value="Hypothetical oxidoreductase yiak, domain 2"/>
    <property type="match status" value="1"/>
</dbReference>
<dbReference type="EMBL" id="FNCY01000001">
    <property type="protein sequence ID" value="SDG69840.1"/>
    <property type="molecule type" value="Genomic_DNA"/>
</dbReference>
<evidence type="ECO:0000313" key="3">
    <source>
        <dbReference type="EMBL" id="SDG69840.1"/>
    </source>
</evidence>
<protein>
    <submittedName>
        <fullName evidence="3">Malate/lactate/ureidoglycolate dehydrogenase, LDH2 family</fullName>
    </submittedName>
</protein>
<gene>
    <name evidence="3" type="ORF">SAMN05660652_00479</name>
</gene>
<dbReference type="AlphaFoldDB" id="A0A1G7WFA4"/>
<dbReference type="SUPFAM" id="SSF89733">
    <property type="entry name" value="L-sulfolactate dehydrogenase-like"/>
    <property type="match status" value="1"/>
</dbReference>
<dbReference type="InterPro" id="IPR003767">
    <property type="entry name" value="Malate/L-lactate_DH-like"/>
</dbReference>
<dbReference type="PANTHER" id="PTHR11091">
    <property type="entry name" value="OXIDOREDUCTASE-RELATED"/>
    <property type="match status" value="1"/>
</dbReference>
<proteinExistence type="inferred from homology"/>
<keyword evidence="2" id="KW-0560">Oxidoreductase</keyword>
<dbReference type="InterPro" id="IPR036111">
    <property type="entry name" value="Mal/L-sulfo/L-lacto_DH-like_sf"/>
</dbReference>
<evidence type="ECO:0000256" key="1">
    <source>
        <dbReference type="ARBA" id="ARBA00006056"/>
    </source>
</evidence>
<accession>A0A1G7WFA4</accession>
<organism evidence="3 4">
    <name type="scientific">Propionivibrio dicarboxylicus</name>
    <dbReference type="NCBI Taxonomy" id="83767"/>
    <lineage>
        <taxon>Bacteria</taxon>
        <taxon>Pseudomonadati</taxon>
        <taxon>Pseudomonadota</taxon>
        <taxon>Betaproteobacteria</taxon>
        <taxon>Rhodocyclales</taxon>
        <taxon>Rhodocyclaceae</taxon>
        <taxon>Propionivibrio</taxon>
    </lineage>
</organism>
<dbReference type="OrthoDB" id="924592at2"/>
<name>A0A1G7WFA4_9RHOO</name>
<dbReference type="Gene3D" id="1.10.1530.10">
    <property type="match status" value="1"/>
</dbReference>
<dbReference type="RefSeq" id="WP_091932740.1">
    <property type="nucleotide sequence ID" value="NZ_FNCY01000001.1"/>
</dbReference>
<dbReference type="GO" id="GO:0016491">
    <property type="term" value="F:oxidoreductase activity"/>
    <property type="evidence" value="ECO:0007669"/>
    <property type="project" value="UniProtKB-KW"/>
</dbReference>
<dbReference type="PANTHER" id="PTHR11091:SF0">
    <property type="entry name" value="MALATE DEHYDROGENASE"/>
    <property type="match status" value="1"/>
</dbReference>
<sequence>MATQHYSIESLKQLSTSLFVAAGLEADKAEAVTTVLVTGDMVGQRTHGMALCPQYLDQIEKGLMTTAGEPEVIRDSGAVFVWDGRYLPGPWLVSTALTQACDRVGEHGVVTGVIRRSHHIACLAALIKQVTDRGLVVMLASSDPASGFIAPYGGTEPIFTPNPIAIGYPGSEQAVWVDVSTSITTVGMTKQKGAANVQFEHPWLMDAKGTPTTDPHVIDPGVGGTLLPLGGLEYGHKGFGLSLMVEMLTHGLAGFGRPDAEKRWGAGVFLQVMDPAAFGGRADFLRQADYTIDRCHANAPIDPAKPVRLPGEMAQKRMREAELNGVDVSPAVLEALTAKAAKYGVSVPQPL</sequence>
<dbReference type="Proteomes" id="UP000198607">
    <property type="component" value="Unassembled WGS sequence"/>
</dbReference>
<reference evidence="3 4" key="1">
    <citation type="submission" date="2016-10" db="EMBL/GenBank/DDBJ databases">
        <authorList>
            <person name="de Groot N.N."/>
        </authorList>
    </citation>
    <scope>NUCLEOTIDE SEQUENCE [LARGE SCALE GENOMIC DNA]</scope>
    <source>
        <strain evidence="3 4">DSM 5885</strain>
    </source>
</reference>
<evidence type="ECO:0000256" key="2">
    <source>
        <dbReference type="ARBA" id="ARBA00023002"/>
    </source>
</evidence>
<keyword evidence="4" id="KW-1185">Reference proteome</keyword>
<dbReference type="STRING" id="83767.SAMN05660652_00479"/>